<evidence type="ECO:0000256" key="6">
    <source>
        <dbReference type="ARBA" id="ARBA00038105"/>
    </source>
</evidence>
<dbReference type="CDD" id="cd06257">
    <property type="entry name" value="DnaJ"/>
    <property type="match status" value="1"/>
</dbReference>
<dbReference type="Proteomes" id="UP000273643">
    <property type="component" value="Unassembled WGS sequence"/>
</dbReference>
<dbReference type="EMBL" id="RJUK01000001">
    <property type="protein sequence ID" value="ROQ20253.1"/>
    <property type="molecule type" value="Genomic_DNA"/>
</dbReference>
<proteinExistence type="inferred from homology"/>
<feature type="domain" description="J" evidence="8">
    <location>
        <begin position="102"/>
        <end position="159"/>
    </location>
</feature>
<dbReference type="Gene3D" id="1.10.287.110">
    <property type="entry name" value="DnaJ domain"/>
    <property type="match status" value="1"/>
</dbReference>
<gene>
    <name evidence="9" type="ORF">EDC38_0854</name>
</gene>
<name>A0A3N1NVR2_9GAMM</name>
<keyword evidence="4 7" id="KW-0472">Membrane</keyword>
<keyword evidence="5" id="KW-0143">Chaperone</keyword>
<dbReference type="AlphaFoldDB" id="A0A3N1NVR2"/>
<evidence type="ECO:0000256" key="2">
    <source>
        <dbReference type="ARBA" id="ARBA00022692"/>
    </source>
</evidence>
<comment type="subcellular location">
    <subcellularLocation>
        <location evidence="1">Membrane</location>
        <topology evidence="1">Single-pass membrane protein</topology>
    </subcellularLocation>
</comment>
<dbReference type="PANTHER" id="PTHR12763">
    <property type="match status" value="1"/>
</dbReference>
<evidence type="ECO:0000313" key="10">
    <source>
        <dbReference type="Proteomes" id="UP000273643"/>
    </source>
</evidence>
<sequence length="159" mass="17610">MLRLLIALIVIIGLWAAMAHIRRLPPAERKRLYWRLGLWGGGLGLILMVATGRAHWLFAVLGALLPLAKTAIALGLQFFPLWKQRQQQAGPASPPSGPMDVREAMDTLGLKGDEQALTREDIIGAHRKLMQKLHPDRGGNDYLAAKVNEAKELLLKRLS</sequence>
<evidence type="ECO:0000256" key="1">
    <source>
        <dbReference type="ARBA" id="ARBA00004167"/>
    </source>
</evidence>
<evidence type="ECO:0000259" key="8">
    <source>
        <dbReference type="SMART" id="SM00271"/>
    </source>
</evidence>
<accession>A0A3N1NVR2</accession>
<dbReference type="RefSeq" id="WP_123637439.1">
    <property type="nucleotide sequence ID" value="NZ_RJUK01000001.1"/>
</dbReference>
<keyword evidence="2 7" id="KW-0812">Transmembrane</keyword>
<dbReference type="PANTHER" id="PTHR12763:SF28">
    <property type="entry name" value="GEO10507P1-RELATED"/>
    <property type="match status" value="1"/>
</dbReference>
<dbReference type="OrthoDB" id="9811070at2"/>
<evidence type="ECO:0000256" key="3">
    <source>
        <dbReference type="ARBA" id="ARBA00022989"/>
    </source>
</evidence>
<dbReference type="GO" id="GO:0016020">
    <property type="term" value="C:membrane"/>
    <property type="evidence" value="ECO:0007669"/>
    <property type="project" value="UniProtKB-SubCell"/>
</dbReference>
<organism evidence="9 10">
    <name type="scientific">Marinimicrobium koreense</name>
    <dbReference type="NCBI Taxonomy" id="306545"/>
    <lineage>
        <taxon>Bacteria</taxon>
        <taxon>Pseudomonadati</taxon>
        <taxon>Pseudomonadota</taxon>
        <taxon>Gammaproteobacteria</taxon>
        <taxon>Cellvibrionales</taxon>
        <taxon>Cellvibrionaceae</taxon>
        <taxon>Marinimicrobium</taxon>
    </lineage>
</organism>
<dbReference type="SMART" id="SM00271">
    <property type="entry name" value="DnaJ"/>
    <property type="match status" value="1"/>
</dbReference>
<keyword evidence="10" id="KW-1185">Reference proteome</keyword>
<dbReference type="InterPro" id="IPR036869">
    <property type="entry name" value="J_dom_sf"/>
</dbReference>
<evidence type="ECO:0000256" key="7">
    <source>
        <dbReference type="SAM" id="Phobius"/>
    </source>
</evidence>
<comment type="caution">
    <text evidence="9">The sequence shown here is derived from an EMBL/GenBank/DDBJ whole genome shotgun (WGS) entry which is preliminary data.</text>
</comment>
<reference evidence="9 10" key="1">
    <citation type="submission" date="2018-11" db="EMBL/GenBank/DDBJ databases">
        <title>Genomic Encyclopedia of Type Strains, Phase IV (KMG-IV): sequencing the most valuable type-strain genomes for metagenomic binning, comparative biology and taxonomic classification.</title>
        <authorList>
            <person name="Goeker M."/>
        </authorList>
    </citation>
    <scope>NUCLEOTIDE SEQUENCE [LARGE SCALE GENOMIC DNA]</scope>
    <source>
        <strain evidence="9 10">DSM 16974</strain>
    </source>
</reference>
<dbReference type="InterPro" id="IPR001623">
    <property type="entry name" value="DnaJ_domain"/>
</dbReference>
<evidence type="ECO:0000256" key="4">
    <source>
        <dbReference type="ARBA" id="ARBA00023136"/>
    </source>
</evidence>
<dbReference type="SUPFAM" id="SSF46565">
    <property type="entry name" value="Chaperone J-domain"/>
    <property type="match status" value="1"/>
</dbReference>
<keyword evidence="3 7" id="KW-1133">Transmembrane helix</keyword>
<feature type="transmembrane region" description="Helical" evidence="7">
    <location>
        <begin position="32"/>
        <end position="50"/>
    </location>
</feature>
<feature type="transmembrane region" description="Helical" evidence="7">
    <location>
        <begin position="6"/>
        <end position="25"/>
    </location>
</feature>
<evidence type="ECO:0000256" key="5">
    <source>
        <dbReference type="ARBA" id="ARBA00023186"/>
    </source>
</evidence>
<evidence type="ECO:0000313" key="9">
    <source>
        <dbReference type="EMBL" id="ROQ20253.1"/>
    </source>
</evidence>
<protein>
    <recommendedName>
        <fullName evidence="8">J domain-containing protein</fullName>
    </recommendedName>
</protein>
<comment type="similarity">
    <text evidence="6">Belongs to the TIM14 family.</text>
</comment>
<feature type="transmembrane region" description="Helical" evidence="7">
    <location>
        <begin position="56"/>
        <end position="79"/>
    </location>
</feature>